<name>A0ABU8MIT7_9PSEU</name>
<keyword evidence="1" id="KW-0808">Transferase</keyword>
<gene>
    <name evidence="1" type="ORF">WCD74_05585</name>
</gene>
<reference evidence="1 2" key="1">
    <citation type="submission" date="2024-03" db="EMBL/GenBank/DDBJ databases">
        <title>Actinomycetospora sp. OC33-EN08, a novel actinomycete isolated from wild orchid (Aerides multiflora).</title>
        <authorList>
            <person name="Suriyachadkun C."/>
        </authorList>
    </citation>
    <scope>NUCLEOTIDE SEQUENCE [LARGE SCALE GENOMIC DNA]</scope>
    <source>
        <strain evidence="1 2">OC33-EN08</strain>
    </source>
</reference>
<dbReference type="GO" id="GO:0032259">
    <property type="term" value="P:methylation"/>
    <property type="evidence" value="ECO:0007669"/>
    <property type="project" value="UniProtKB-KW"/>
</dbReference>
<accession>A0ABU8MIT7</accession>
<keyword evidence="1" id="KW-0489">Methyltransferase</keyword>
<dbReference type="GO" id="GO:0008168">
    <property type="term" value="F:methyltransferase activity"/>
    <property type="evidence" value="ECO:0007669"/>
    <property type="project" value="UniProtKB-KW"/>
</dbReference>
<dbReference type="EMBL" id="JBBEGN010000002">
    <property type="protein sequence ID" value="MEJ2867228.1"/>
    <property type="molecule type" value="Genomic_DNA"/>
</dbReference>
<evidence type="ECO:0000313" key="1">
    <source>
        <dbReference type="EMBL" id="MEJ2867228.1"/>
    </source>
</evidence>
<dbReference type="Pfam" id="PF13489">
    <property type="entry name" value="Methyltransf_23"/>
    <property type="match status" value="1"/>
</dbReference>
<evidence type="ECO:0000313" key="2">
    <source>
        <dbReference type="Proteomes" id="UP001385809"/>
    </source>
</evidence>
<dbReference type="InterPro" id="IPR029063">
    <property type="entry name" value="SAM-dependent_MTases_sf"/>
</dbReference>
<sequence>MGDVRQRLRNVRDSVLAFGVPQRGPRLVADAARVWSDDSSDSWAEDSHWRGGGRIDDDRFAAIGAEHLALFDRLAGTVGGRQHLGRVLEWGAGGGANAVAFAPRADEFVAVDVAAASLPECARQVRAVCDTPVVEILVDLAAPESALGTIPRPVDVAVCLYVLELVPTPAYGLRVLGVLADALAPDGLAFVQIKYDTGRLRTRSRRRNYRRNSANMTTYRLDEFWTAAGTVGLEPLAMTLVPENDLDERYAYLLLRRR</sequence>
<dbReference type="RefSeq" id="WP_337693849.1">
    <property type="nucleotide sequence ID" value="NZ_JBBEGN010000002.1"/>
</dbReference>
<dbReference type="Gene3D" id="3.40.50.150">
    <property type="entry name" value="Vaccinia Virus protein VP39"/>
    <property type="match status" value="1"/>
</dbReference>
<comment type="caution">
    <text evidence="1">The sequence shown here is derived from an EMBL/GenBank/DDBJ whole genome shotgun (WGS) entry which is preliminary data.</text>
</comment>
<organism evidence="1 2">
    <name type="scientific">Actinomycetospora aurantiaca</name>
    <dbReference type="NCBI Taxonomy" id="3129233"/>
    <lineage>
        <taxon>Bacteria</taxon>
        <taxon>Bacillati</taxon>
        <taxon>Actinomycetota</taxon>
        <taxon>Actinomycetes</taxon>
        <taxon>Pseudonocardiales</taxon>
        <taxon>Pseudonocardiaceae</taxon>
        <taxon>Actinomycetospora</taxon>
    </lineage>
</organism>
<protein>
    <submittedName>
        <fullName evidence="1">Class I SAM-dependent methyltransferase</fullName>
        <ecNumber evidence="1">2.1.-.-</ecNumber>
    </submittedName>
</protein>
<dbReference type="EC" id="2.1.-.-" evidence="1"/>
<keyword evidence="2" id="KW-1185">Reference proteome</keyword>
<proteinExistence type="predicted"/>
<dbReference type="Proteomes" id="UP001385809">
    <property type="component" value="Unassembled WGS sequence"/>
</dbReference>
<dbReference type="SUPFAM" id="SSF53335">
    <property type="entry name" value="S-adenosyl-L-methionine-dependent methyltransferases"/>
    <property type="match status" value="1"/>
</dbReference>